<evidence type="ECO:0000256" key="2">
    <source>
        <dbReference type="ARBA" id="ARBA00023015"/>
    </source>
</evidence>
<keyword evidence="2" id="KW-0805">Transcription regulation</keyword>
<reference evidence="6" key="1">
    <citation type="submission" date="2023-02" db="EMBL/GenBank/DDBJ databases">
        <title>Genome of toxic invasive species Heracleum sosnowskyi carries increased number of genes despite the absence of recent whole-genome duplications.</title>
        <authorList>
            <person name="Schelkunov M."/>
            <person name="Shtratnikova V."/>
            <person name="Makarenko M."/>
            <person name="Klepikova A."/>
            <person name="Omelchenko D."/>
            <person name="Novikova G."/>
            <person name="Obukhova E."/>
            <person name="Bogdanov V."/>
            <person name="Penin A."/>
            <person name="Logacheva M."/>
        </authorList>
    </citation>
    <scope>NUCLEOTIDE SEQUENCE</scope>
    <source>
        <strain evidence="6">Hsosn_3</strain>
        <tissue evidence="6">Leaf</tissue>
    </source>
</reference>
<evidence type="ECO:0000256" key="4">
    <source>
        <dbReference type="ARBA" id="ARBA00023163"/>
    </source>
</evidence>
<comment type="subcellular location">
    <subcellularLocation>
        <location evidence="1">Nucleus</location>
    </subcellularLocation>
</comment>
<gene>
    <name evidence="6" type="ORF">POM88_013062</name>
</gene>
<dbReference type="AlphaFoldDB" id="A0AAD8N2X9"/>
<dbReference type="GO" id="GO:0003677">
    <property type="term" value="F:DNA binding"/>
    <property type="evidence" value="ECO:0007669"/>
    <property type="project" value="UniProtKB-KW"/>
</dbReference>
<evidence type="ECO:0000256" key="5">
    <source>
        <dbReference type="ARBA" id="ARBA00023242"/>
    </source>
</evidence>
<keyword evidence="4" id="KW-0804">Transcription</keyword>
<name>A0AAD8N2X9_9APIA</name>
<evidence type="ECO:0000256" key="1">
    <source>
        <dbReference type="ARBA" id="ARBA00004123"/>
    </source>
</evidence>
<keyword evidence="5" id="KW-0539">Nucleus</keyword>
<evidence type="ECO:0000256" key="3">
    <source>
        <dbReference type="ARBA" id="ARBA00023125"/>
    </source>
</evidence>
<dbReference type="Proteomes" id="UP001237642">
    <property type="component" value="Unassembled WGS sequence"/>
</dbReference>
<dbReference type="GO" id="GO:0005634">
    <property type="term" value="C:nucleus"/>
    <property type="evidence" value="ECO:0007669"/>
    <property type="project" value="UniProtKB-SubCell"/>
</dbReference>
<comment type="caution">
    <text evidence="6">The sequence shown here is derived from an EMBL/GenBank/DDBJ whole genome shotgun (WGS) entry which is preliminary data.</text>
</comment>
<accession>A0AAD8N2X9</accession>
<sequence length="120" mass="14221">MDISDSSVQGRSFFKIMFSEICLHDKMMIPGKFVRKYGKCLNGRVFNSKNPSFILTVFPSYLGPGSQVDIKRDFAKRYLRRRVCLQVEERTWHVRCIVYQNRYRDLVKVGYNLQEATHFL</sequence>
<keyword evidence="7" id="KW-1185">Reference proteome</keyword>
<protein>
    <submittedName>
        <fullName evidence="6">Uncharacterized protein</fullName>
    </submittedName>
</protein>
<keyword evidence="3" id="KW-0238">DNA-binding</keyword>
<organism evidence="6 7">
    <name type="scientific">Heracleum sosnowskyi</name>
    <dbReference type="NCBI Taxonomy" id="360622"/>
    <lineage>
        <taxon>Eukaryota</taxon>
        <taxon>Viridiplantae</taxon>
        <taxon>Streptophyta</taxon>
        <taxon>Embryophyta</taxon>
        <taxon>Tracheophyta</taxon>
        <taxon>Spermatophyta</taxon>
        <taxon>Magnoliopsida</taxon>
        <taxon>eudicotyledons</taxon>
        <taxon>Gunneridae</taxon>
        <taxon>Pentapetalae</taxon>
        <taxon>asterids</taxon>
        <taxon>campanulids</taxon>
        <taxon>Apiales</taxon>
        <taxon>Apiaceae</taxon>
        <taxon>Apioideae</taxon>
        <taxon>apioid superclade</taxon>
        <taxon>Tordylieae</taxon>
        <taxon>Tordyliinae</taxon>
        <taxon>Heracleum</taxon>
    </lineage>
</organism>
<reference evidence="6" key="2">
    <citation type="submission" date="2023-05" db="EMBL/GenBank/DDBJ databases">
        <authorList>
            <person name="Schelkunov M.I."/>
        </authorList>
    </citation>
    <scope>NUCLEOTIDE SEQUENCE</scope>
    <source>
        <strain evidence="6">Hsosn_3</strain>
        <tissue evidence="6">Leaf</tissue>
    </source>
</reference>
<dbReference type="Gene3D" id="2.40.330.10">
    <property type="entry name" value="DNA-binding pseudobarrel domain"/>
    <property type="match status" value="1"/>
</dbReference>
<evidence type="ECO:0000313" key="7">
    <source>
        <dbReference type="Proteomes" id="UP001237642"/>
    </source>
</evidence>
<evidence type="ECO:0000313" key="6">
    <source>
        <dbReference type="EMBL" id="KAK1394006.1"/>
    </source>
</evidence>
<dbReference type="InterPro" id="IPR015300">
    <property type="entry name" value="DNA-bd_pseudobarrel_sf"/>
</dbReference>
<dbReference type="EMBL" id="JAUIZM010000003">
    <property type="protein sequence ID" value="KAK1394006.1"/>
    <property type="molecule type" value="Genomic_DNA"/>
</dbReference>
<proteinExistence type="predicted"/>